<proteinExistence type="predicted"/>
<dbReference type="InterPro" id="IPR025263">
    <property type="entry name" value="YhdP_central"/>
</dbReference>
<dbReference type="NCBIfam" id="TIGR02099">
    <property type="entry name" value="YhdP family protein"/>
    <property type="match status" value="1"/>
</dbReference>
<feature type="domain" description="YhdP central" evidence="2">
    <location>
        <begin position="10"/>
        <end position="1245"/>
    </location>
</feature>
<accession>A0ABZ1CKP9</accession>
<evidence type="ECO:0000313" key="3">
    <source>
        <dbReference type="EMBL" id="WRS39831.1"/>
    </source>
</evidence>
<dbReference type="Proteomes" id="UP001334732">
    <property type="component" value="Chromosome"/>
</dbReference>
<dbReference type="Pfam" id="PF13116">
    <property type="entry name" value="YhdP"/>
    <property type="match status" value="1"/>
</dbReference>
<dbReference type="PANTHER" id="PTHR38690:SF1">
    <property type="entry name" value="PROTEASE"/>
    <property type="match status" value="1"/>
</dbReference>
<protein>
    <submittedName>
        <fullName evidence="3">YhdP family protein</fullName>
    </submittedName>
</protein>
<dbReference type="EMBL" id="CP141769">
    <property type="protein sequence ID" value="WRS39831.1"/>
    <property type="molecule type" value="Genomic_DNA"/>
</dbReference>
<evidence type="ECO:0000259" key="2">
    <source>
        <dbReference type="Pfam" id="PF13116"/>
    </source>
</evidence>
<dbReference type="InterPro" id="IPR011836">
    <property type="entry name" value="YhdP"/>
</dbReference>
<name>A0ABZ1CKP9_9PROT</name>
<gene>
    <name evidence="3" type="ORF">VA613_02900</name>
</gene>
<reference evidence="3 4" key="1">
    <citation type="submission" date="2023-12" db="EMBL/GenBank/DDBJ databases">
        <title>Thiobacillus sedimentum sp. nov., a chemolithoautotrophic sulfur-oxidizing bacterium isolated from freshwater sediment.</title>
        <authorList>
            <person name="Luo J."/>
            <person name="Dai C."/>
        </authorList>
    </citation>
    <scope>NUCLEOTIDE SEQUENCE [LARGE SCALE GENOMIC DNA]</scope>
    <source>
        <strain evidence="3 4">SCUT-2</strain>
    </source>
</reference>
<evidence type="ECO:0000313" key="4">
    <source>
        <dbReference type="Proteomes" id="UP001334732"/>
    </source>
</evidence>
<sequence>MTLSPASIRLLRRVLRGLAVLAALAAAGFAAAVAAMFFWVLPNVSTHRDTVADLMSRALGQRVTLEAVSGVWQQARPEFRLRGVRLYDQAGRPALYLPDLEAAFSWRSLLFLEPRFTRIELRGLTLGVRRARDGHLYVGGIPVNPAAPDSGFSSWLLRQGQVHAGGAALTWVDEGRGAPPLTLTAVDFTLVNVRRAHRLEVHAIPPASVARPLKVVAKLRARRVDDTRTWNGTVEATVAGVSFPRLAAWVALPYQPRQGWGALNMQFDVARGRLSAVTASIDLRDVETVLGEGLPPLRLAQARGQARWQRGPEGQRVTFENLRMARPGAALGEPFDAGLLWGGAAREITAQAFSLGGWQWLLPSLPMDAALRARLQTLQPQGRFDLLRFRWTGDEPGLDNFSVVARFSGVGVSAVGPRPGVSNLSGRIEGDTRAGSFEIDSQKLTLTLPELFREPTLALDSMHARGSWTRTDRGHRVTLAELAFANADAAGTAKGFYERIPGARGVIDLGARLTRADGMAVYRYLPKTVGDPTVEWVRRAVLAGHSDDVQLTLKGDLAAFPFDHGEGLFRVEAHIRDGVLDYVPGWPRIDGIAARLLFQGRTMEVTSEQARIYDTALSSVKVAIPDLLHHDEQLLVDGQAAGPLQDFIRFANASPVHARLRGFTVGLEGSGPAKLALSLRVPLRRSHDTTVAGRLSLQGDALQSPALPRLEQVRGDVDFTGTSLAATNLAAQFLGGPLRLDAATRGGRVQVLAQGRATAAGLGGWLGDAWKSRLSGQTAWRGQIDLDPAGDRLRVESDLVGLASGLPAPLAKPAAQPLPLLVTRQPQGDGVLSEVRVGRIVDAVWRSTADGRLGRGEIRFGGVAALPAEPGLRLAGSGQGLDLSGWMGLLPEGGGEGGLPVASIDLGFDAFDLMGRRYQGIRLTGRSRGGILRTQVSGRGVNGTLTYRPAGEQPARVSAQFRELTIPPRLAASGTEPGPSLKASDFPMLDVTVDDFRLQDHALGRLEAVAHGAPQGLVIDSLQLTHPDSVFRMSGLWREGGIGETRADISLDVLDAGRMLARFGYPDTLRRGTAEIRGNAAWEGSPADFALATLAGQVDFRAKGGQFLKLDPGAGKLLGVLSLQSLPRRLNFDFRDIFNQGYAFDDIGATLRIARGVVYSDDFRMRGPAAKVNMSGLADLNQETVQLRVKVIPKLSESVAVAGALLGGPLAGVGALAAQKLLRDPFEEVISQEYMVTGSWQSPDVTRLPKTKAPADNPVTEP</sequence>
<dbReference type="PANTHER" id="PTHR38690">
    <property type="entry name" value="PROTEASE-RELATED"/>
    <property type="match status" value="1"/>
</dbReference>
<keyword evidence="4" id="KW-1185">Reference proteome</keyword>
<evidence type="ECO:0000256" key="1">
    <source>
        <dbReference type="SAM" id="MobiDB-lite"/>
    </source>
</evidence>
<feature type="region of interest" description="Disordered" evidence="1">
    <location>
        <begin position="1243"/>
        <end position="1262"/>
    </location>
</feature>
<organism evidence="3 4">
    <name type="scientific">Thiobacillus sedimenti</name>
    <dbReference type="NCBI Taxonomy" id="3110231"/>
    <lineage>
        <taxon>Bacteria</taxon>
        <taxon>Pseudomonadati</taxon>
        <taxon>Pseudomonadota</taxon>
        <taxon>Betaproteobacteria</taxon>
        <taxon>Nitrosomonadales</taxon>
        <taxon>Thiobacillaceae</taxon>
        <taxon>Thiobacillus</taxon>
    </lineage>
</organism>
<dbReference type="RefSeq" id="WP_324780362.1">
    <property type="nucleotide sequence ID" value="NZ_CP141769.1"/>
</dbReference>